<dbReference type="Pfam" id="PF12019">
    <property type="entry name" value="GspH"/>
    <property type="match status" value="1"/>
</dbReference>
<protein>
    <recommendedName>
        <fullName evidence="2">Type II secretion system protein H</fullName>
    </recommendedName>
    <alternativeName>
        <fullName evidence="10">General secretion pathway protein H</fullName>
    </alternativeName>
</protein>
<evidence type="ECO:0000256" key="1">
    <source>
        <dbReference type="ARBA" id="ARBA00004377"/>
    </source>
</evidence>
<dbReference type="EMBL" id="AP012273">
    <property type="protein sequence ID" value="BAO45246.1"/>
    <property type="molecule type" value="Genomic_DNA"/>
</dbReference>
<evidence type="ECO:0000256" key="3">
    <source>
        <dbReference type="ARBA" id="ARBA00022475"/>
    </source>
</evidence>
<reference evidence="12 13" key="1">
    <citation type="journal article" date="2014" name="PLoS ONE">
        <title>Physiological and genomic features of a novel sulfur-oxidizing gammaproteobacterium belonging to a previously uncultivated symbiotic lineage isolated from a hydrothermal vent.</title>
        <authorList>
            <person name="Nunoura T."/>
            <person name="Takaki Y."/>
            <person name="Kazama H."/>
            <person name="Kakuta J."/>
            <person name="Shimamura S."/>
            <person name="Makita H."/>
            <person name="Hirai M."/>
            <person name="Miyazaki M."/>
            <person name="Takai K."/>
        </authorList>
    </citation>
    <scope>NUCLEOTIDE SEQUENCE [LARGE SCALE GENOMIC DNA]</scope>
    <source>
        <strain evidence="12 13">Hiromi1</strain>
    </source>
</reference>
<dbReference type="InterPro" id="IPR012902">
    <property type="entry name" value="N_methyl_site"/>
</dbReference>
<dbReference type="GO" id="GO:0015628">
    <property type="term" value="P:protein secretion by the type II secretion system"/>
    <property type="evidence" value="ECO:0007669"/>
    <property type="project" value="InterPro"/>
</dbReference>
<dbReference type="Pfam" id="PF07963">
    <property type="entry name" value="N_methyl"/>
    <property type="match status" value="1"/>
</dbReference>
<dbReference type="KEGG" id="tbn:TBH_C2336"/>
<evidence type="ECO:0000313" key="13">
    <source>
        <dbReference type="Proteomes" id="UP000031631"/>
    </source>
</evidence>
<dbReference type="InterPro" id="IPR045584">
    <property type="entry name" value="Pilin-like"/>
</dbReference>
<dbReference type="SUPFAM" id="SSF54523">
    <property type="entry name" value="Pili subunits"/>
    <property type="match status" value="1"/>
</dbReference>
<name>A0A7U6JIF3_9GAMM</name>
<proteinExistence type="inferred from homology"/>
<keyword evidence="7" id="KW-1133">Transmembrane helix</keyword>
<evidence type="ECO:0000256" key="7">
    <source>
        <dbReference type="ARBA" id="ARBA00022989"/>
    </source>
</evidence>
<dbReference type="AlphaFoldDB" id="A0A7U6JIF3"/>
<dbReference type="NCBIfam" id="TIGR02532">
    <property type="entry name" value="IV_pilin_GFxxxE"/>
    <property type="match status" value="1"/>
</dbReference>
<organism evidence="12 13">
    <name type="scientific">Thiolapillus brandeum</name>
    <dbReference type="NCBI Taxonomy" id="1076588"/>
    <lineage>
        <taxon>Bacteria</taxon>
        <taxon>Pseudomonadati</taxon>
        <taxon>Pseudomonadota</taxon>
        <taxon>Gammaproteobacteria</taxon>
        <taxon>Chromatiales</taxon>
        <taxon>Sedimenticolaceae</taxon>
        <taxon>Thiolapillus</taxon>
    </lineage>
</organism>
<evidence type="ECO:0000256" key="5">
    <source>
        <dbReference type="ARBA" id="ARBA00022519"/>
    </source>
</evidence>
<feature type="domain" description="General secretion pathway GspH" evidence="11">
    <location>
        <begin position="44"/>
        <end position="161"/>
    </location>
</feature>
<accession>A0A7U6JIF3</accession>
<keyword evidence="3" id="KW-1003">Cell membrane</keyword>
<evidence type="ECO:0000313" key="12">
    <source>
        <dbReference type="EMBL" id="BAO45246.1"/>
    </source>
</evidence>
<evidence type="ECO:0000256" key="2">
    <source>
        <dbReference type="ARBA" id="ARBA00021549"/>
    </source>
</evidence>
<evidence type="ECO:0000256" key="8">
    <source>
        <dbReference type="ARBA" id="ARBA00023136"/>
    </source>
</evidence>
<sequence>MALKREQGFTLLEVLITVAVLAILTALAAPNFRKLMDKNAVTTQANELMSNILLARSEAVKRNQRVVVRRSGGWKDRVIVFADSNNNDTYQSATDGPLIVDHQTPDNTVAIAGHGAAATFIRFNSRGRAVTAGGNSLTPNNDYFTLSKDGQTRYICFTPTGRPRVQETSCP</sequence>
<dbReference type="Gene3D" id="3.55.40.10">
    <property type="entry name" value="minor pseudopilin epsh domain"/>
    <property type="match status" value="1"/>
</dbReference>
<comment type="similarity">
    <text evidence="9">Belongs to the GSP H family.</text>
</comment>
<comment type="subcellular location">
    <subcellularLocation>
        <location evidence="1">Cell inner membrane</location>
        <topology evidence="1">Single-pass membrane protein</topology>
    </subcellularLocation>
</comment>
<evidence type="ECO:0000259" key="11">
    <source>
        <dbReference type="Pfam" id="PF12019"/>
    </source>
</evidence>
<keyword evidence="6" id="KW-0812">Transmembrane</keyword>
<keyword evidence="5" id="KW-0997">Cell inner membrane</keyword>
<evidence type="ECO:0000256" key="4">
    <source>
        <dbReference type="ARBA" id="ARBA00022481"/>
    </source>
</evidence>
<dbReference type="GO" id="GO:0015627">
    <property type="term" value="C:type II protein secretion system complex"/>
    <property type="evidence" value="ECO:0007669"/>
    <property type="project" value="InterPro"/>
</dbReference>
<evidence type="ECO:0000256" key="6">
    <source>
        <dbReference type="ARBA" id="ARBA00022692"/>
    </source>
</evidence>
<keyword evidence="8" id="KW-0472">Membrane</keyword>
<dbReference type="GO" id="GO:0005886">
    <property type="term" value="C:plasma membrane"/>
    <property type="evidence" value="ECO:0007669"/>
    <property type="project" value="UniProtKB-SubCell"/>
</dbReference>
<evidence type="ECO:0000256" key="9">
    <source>
        <dbReference type="ARBA" id="ARBA00025772"/>
    </source>
</evidence>
<keyword evidence="13" id="KW-1185">Reference proteome</keyword>
<dbReference type="InterPro" id="IPR022346">
    <property type="entry name" value="T2SS_GspH"/>
</dbReference>
<gene>
    <name evidence="12" type="ORF">TBH_C2336</name>
</gene>
<dbReference type="PROSITE" id="PS00409">
    <property type="entry name" value="PROKAR_NTER_METHYL"/>
    <property type="match status" value="1"/>
</dbReference>
<dbReference type="Proteomes" id="UP000031631">
    <property type="component" value="Chromosome"/>
</dbReference>
<keyword evidence="4" id="KW-0488">Methylation</keyword>
<evidence type="ECO:0000256" key="10">
    <source>
        <dbReference type="ARBA" id="ARBA00030775"/>
    </source>
</evidence>